<dbReference type="SMR" id="A0A3P6F2C4"/>
<evidence type="ECO:0000256" key="1">
    <source>
        <dbReference type="SAM" id="MobiDB-lite"/>
    </source>
</evidence>
<dbReference type="EMBL" id="LR031876">
    <property type="protein sequence ID" value="VDD38462.1"/>
    <property type="molecule type" value="Genomic_DNA"/>
</dbReference>
<accession>A0A3P6F2C4</accession>
<gene>
    <name evidence="2" type="ORF">BOLC7T44022H</name>
</gene>
<feature type="compositionally biased region" description="Basic and acidic residues" evidence="1">
    <location>
        <begin position="58"/>
        <end position="74"/>
    </location>
</feature>
<dbReference type="InterPro" id="IPR034577">
    <property type="entry name" value="NIMIN-2"/>
</dbReference>
<protein>
    <submittedName>
        <fullName evidence="2">Uncharacterized protein</fullName>
    </submittedName>
</protein>
<name>A0A3P6F2C4_BRAOL</name>
<feature type="region of interest" description="Disordered" evidence="1">
    <location>
        <begin position="119"/>
        <end position="144"/>
    </location>
</feature>
<proteinExistence type="predicted"/>
<organism evidence="2">
    <name type="scientific">Brassica oleracea</name>
    <name type="common">Wild cabbage</name>
    <dbReference type="NCBI Taxonomy" id="3712"/>
    <lineage>
        <taxon>Eukaryota</taxon>
        <taxon>Viridiplantae</taxon>
        <taxon>Streptophyta</taxon>
        <taxon>Embryophyta</taxon>
        <taxon>Tracheophyta</taxon>
        <taxon>Spermatophyta</taxon>
        <taxon>Magnoliopsida</taxon>
        <taxon>eudicotyledons</taxon>
        <taxon>Gunneridae</taxon>
        <taxon>Pentapetalae</taxon>
        <taxon>rosids</taxon>
        <taxon>malvids</taxon>
        <taxon>Brassicales</taxon>
        <taxon>Brassicaceae</taxon>
        <taxon>Brassiceae</taxon>
        <taxon>Brassica</taxon>
    </lineage>
</organism>
<sequence length="172" mass="19500">MTSLYSKVHLKAHVMELMLQRLNDDVIINLHHPLYLAVDDIDRSKSTPTSYKKTNMSSEKKVERREEDNGDGHIGKSSMEVVRTVTEEEVDEFFKILRRVHVATRTVTRANGGIETRELTSKKRKRSQRLGLRSSLDSNGVRDGELEGIDRVGLRNSGLDLNCKPEPDAVSL</sequence>
<feature type="region of interest" description="Disordered" evidence="1">
    <location>
        <begin position="45"/>
        <end position="78"/>
    </location>
</feature>
<feature type="compositionally biased region" description="Polar residues" evidence="1">
    <location>
        <begin position="46"/>
        <end position="57"/>
    </location>
</feature>
<evidence type="ECO:0000313" key="2">
    <source>
        <dbReference type="EMBL" id="VDD38462.1"/>
    </source>
</evidence>
<dbReference type="PANTHER" id="PTHR35735:SF14">
    <property type="entry name" value="(RAPE) HYPOTHETICAL PROTEIN"/>
    <property type="match status" value="1"/>
</dbReference>
<dbReference type="PANTHER" id="PTHR35735">
    <property type="entry name" value="PROTEIN NIM1-INTERACTING 2"/>
    <property type="match status" value="1"/>
</dbReference>
<dbReference type="AlphaFoldDB" id="A0A3P6F2C4"/>
<reference evidence="2" key="1">
    <citation type="submission" date="2018-11" db="EMBL/GenBank/DDBJ databases">
        <authorList>
            <consortium name="Genoscope - CEA"/>
            <person name="William W."/>
        </authorList>
    </citation>
    <scope>NUCLEOTIDE SEQUENCE</scope>
</reference>
<dbReference type="GO" id="GO:0010112">
    <property type="term" value="P:regulation of systemic acquired resistance"/>
    <property type="evidence" value="ECO:0007669"/>
    <property type="project" value="InterPro"/>
</dbReference>